<dbReference type="GO" id="GO:0004672">
    <property type="term" value="F:protein kinase activity"/>
    <property type="evidence" value="ECO:0007669"/>
    <property type="project" value="InterPro"/>
</dbReference>
<proteinExistence type="predicted"/>
<dbReference type="GO" id="GO:0005524">
    <property type="term" value="F:ATP binding"/>
    <property type="evidence" value="ECO:0007669"/>
    <property type="project" value="InterPro"/>
</dbReference>
<evidence type="ECO:0000256" key="1">
    <source>
        <dbReference type="SAM" id="MobiDB-lite"/>
    </source>
</evidence>
<dbReference type="PROSITE" id="PS50011">
    <property type="entry name" value="PROTEIN_KINASE_DOM"/>
    <property type="match status" value="1"/>
</dbReference>
<accession>A0A5E4D220</accession>
<evidence type="ECO:0000313" key="3">
    <source>
        <dbReference type="EMBL" id="VTJ88173.1"/>
    </source>
</evidence>
<feature type="region of interest" description="Disordered" evidence="1">
    <location>
        <begin position="1"/>
        <end position="24"/>
    </location>
</feature>
<dbReference type="Gene3D" id="1.10.510.10">
    <property type="entry name" value="Transferase(Phosphotransferase) domain 1"/>
    <property type="match status" value="1"/>
</dbReference>
<name>A0A5E4D220_MARMO</name>
<reference evidence="3" key="1">
    <citation type="submission" date="2019-04" db="EMBL/GenBank/DDBJ databases">
        <authorList>
            <person name="Alioto T."/>
            <person name="Alioto T."/>
        </authorList>
    </citation>
    <scope>NUCLEOTIDE SEQUENCE [LARGE SCALE GENOMIC DNA]</scope>
</reference>
<dbReference type="InterPro" id="IPR011009">
    <property type="entry name" value="Kinase-like_dom_sf"/>
</dbReference>
<evidence type="ECO:0000313" key="4">
    <source>
        <dbReference type="Proteomes" id="UP000335636"/>
    </source>
</evidence>
<dbReference type="Pfam" id="PF00069">
    <property type="entry name" value="Pkinase"/>
    <property type="match status" value="1"/>
</dbReference>
<dbReference type="EMBL" id="CABDUW010002842">
    <property type="protein sequence ID" value="VTJ88173.1"/>
    <property type="molecule type" value="Genomic_DNA"/>
</dbReference>
<dbReference type="InterPro" id="IPR000719">
    <property type="entry name" value="Prot_kinase_dom"/>
</dbReference>
<feature type="domain" description="Protein kinase" evidence="2">
    <location>
        <begin position="1"/>
        <end position="108"/>
    </location>
</feature>
<dbReference type="AlphaFoldDB" id="A0A5E4D220"/>
<gene>
    <name evidence="3" type="ORF">MONAX_5E002135</name>
</gene>
<evidence type="ECO:0000259" key="2">
    <source>
        <dbReference type="PROSITE" id="PS50011"/>
    </source>
</evidence>
<feature type="non-terminal residue" evidence="3">
    <location>
        <position position="1"/>
    </location>
</feature>
<sequence length="108" mass="11871">GGSPETVMVYPQSRRPQPQEGRHALRPEVDSILVDGRGNFKLIDFSLSTRPTAGQKLTKLYLKSSSGKSVRAPVDIWSLGVILHLMLTGRCPVMATTSKQLKKRIVQG</sequence>
<feature type="non-terminal residue" evidence="3">
    <location>
        <position position="108"/>
    </location>
</feature>
<keyword evidence="4" id="KW-1185">Reference proteome</keyword>
<comment type="caution">
    <text evidence="3">The sequence shown here is derived from an EMBL/GenBank/DDBJ whole genome shotgun (WGS) entry which is preliminary data.</text>
</comment>
<organism evidence="3 4">
    <name type="scientific">Marmota monax</name>
    <name type="common">Woodchuck</name>
    <dbReference type="NCBI Taxonomy" id="9995"/>
    <lineage>
        <taxon>Eukaryota</taxon>
        <taxon>Metazoa</taxon>
        <taxon>Chordata</taxon>
        <taxon>Craniata</taxon>
        <taxon>Vertebrata</taxon>
        <taxon>Euteleostomi</taxon>
        <taxon>Mammalia</taxon>
        <taxon>Eutheria</taxon>
        <taxon>Euarchontoglires</taxon>
        <taxon>Glires</taxon>
        <taxon>Rodentia</taxon>
        <taxon>Sciuromorpha</taxon>
        <taxon>Sciuridae</taxon>
        <taxon>Xerinae</taxon>
        <taxon>Marmotini</taxon>
        <taxon>Marmota</taxon>
    </lineage>
</organism>
<dbReference type="Proteomes" id="UP000335636">
    <property type="component" value="Unassembled WGS sequence"/>
</dbReference>
<dbReference type="SUPFAM" id="SSF56112">
    <property type="entry name" value="Protein kinase-like (PK-like)"/>
    <property type="match status" value="1"/>
</dbReference>
<protein>
    <recommendedName>
        <fullName evidence="2">Protein kinase domain-containing protein</fullName>
    </recommendedName>
</protein>